<keyword evidence="1" id="KW-1133">Transmembrane helix</keyword>
<organism evidence="2 3">
    <name type="scientific">Arthrobacter stackebrandtii</name>
    <dbReference type="NCBI Taxonomy" id="272161"/>
    <lineage>
        <taxon>Bacteria</taxon>
        <taxon>Bacillati</taxon>
        <taxon>Actinomycetota</taxon>
        <taxon>Actinomycetes</taxon>
        <taxon>Micrococcales</taxon>
        <taxon>Micrococcaceae</taxon>
        <taxon>Arthrobacter</taxon>
    </lineage>
</organism>
<keyword evidence="1" id="KW-0472">Membrane</keyword>
<name>A0ABS4YTA1_9MICC</name>
<comment type="caution">
    <text evidence="2">The sequence shown here is derived from an EMBL/GenBank/DDBJ whole genome shotgun (WGS) entry which is preliminary data.</text>
</comment>
<feature type="transmembrane region" description="Helical" evidence="1">
    <location>
        <begin position="50"/>
        <end position="74"/>
    </location>
</feature>
<evidence type="ECO:0000313" key="2">
    <source>
        <dbReference type="EMBL" id="MBP2412023.1"/>
    </source>
</evidence>
<dbReference type="RefSeq" id="WP_209677554.1">
    <property type="nucleotide sequence ID" value="NZ_JAGIOI010000001.1"/>
</dbReference>
<proteinExistence type="predicted"/>
<keyword evidence="3" id="KW-1185">Reference proteome</keyword>
<feature type="transmembrane region" description="Helical" evidence="1">
    <location>
        <begin position="21"/>
        <end position="44"/>
    </location>
</feature>
<dbReference type="Proteomes" id="UP000711614">
    <property type="component" value="Unassembled WGS sequence"/>
</dbReference>
<reference evidence="2 3" key="1">
    <citation type="submission" date="2021-03" db="EMBL/GenBank/DDBJ databases">
        <title>Sequencing the genomes of 1000 actinobacteria strains.</title>
        <authorList>
            <person name="Klenk H.-P."/>
        </authorList>
    </citation>
    <scope>NUCLEOTIDE SEQUENCE [LARGE SCALE GENOMIC DNA]</scope>
    <source>
        <strain evidence="2 3">DSM 16005</strain>
    </source>
</reference>
<accession>A0ABS4YTA1</accession>
<dbReference type="EMBL" id="JAGIOI010000001">
    <property type="protein sequence ID" value="MBP2412023.1"/>
    <property type="molecule type" value="Genomic_DNA"/>
</dbReference>
<keyword evidence="1" id="KW-0812">Transmembrane</keyword>
<protein>
    <submittedName>
        <fullName evidence="2">Uncharacterized protein</fullName>
    </submittedName>
</protein>
<gene>
    <name evidence="2" type="ORF">JOF48_000822</name>
</gene>
<evidence type="ECO:0000256" key="1">
    <source>
        <dbReference type="SAM" id="Phobius"/>
    </source>
</evidence>
<sequence>MARPLTSKIVRTLTLRDARELITALIWTPLALTGTIITIIAYFGLQIQPLILSIIFVSYGVSAILGLISLTVIYRRRIARLSQEIAGKQDEATKLEKKLRTQIAIHQNQKSLIETQFGKIIRNNVGPRHSISWTEKITIGSNGDTVIDRIMRIKAMKGGNSVFYTNLSGNDTSTESDITVEAWRVSLDSVGETAADLIHLFIPSKKQSEIFVLLGREVEEDEEYIIHIRWYWRGYSRLLMSGAREDWIITIGNICDQFSIIIDVHKTDYFTNNRLFLDKPSNRINTQLDWNRTESDEKYSMVARVSGIKAGSVLGARFNPTVDPTVQQLD</sequence>
<evidence type="ECO:0000313" key="3">
    <source>
        <dbReference type="Proteomes" id="UP000711614"/>
    </source>
</evidence>